<sequence length="373" mass="41639">MENTLNFALLGCGRIASRHAEVLSGPVEGARLVAVCDVTEERAELFGSKYGVPHFTDLHEMMAAMGDKIDVINVLTPTGCHAQHVLEVVEYKKHVVVEKPMALTLDDAEAMIEACDRAQVKLFVVKQNRYNVPVQKLHQAMKAGRFGKIAMATARVRWMRNQAYYDQDGWRGTWLWDGGVFSNQASHHVDLLTWLCGDVDSVFAYTARSLVDIEVEDTGVAVLRFRNGALGVIEATTAARPKDLEASINILGEHGTVEIGGFAVNQMKTWLFEEPTPDDELVLQEFNQNPPNVYGFGHLEYLRNVVHVINHGGGAMVDGLEGLKSLRLISAIYESAATSREVWLRFQPTHSRLGRAEMRRRSDTAEDLRKPRK</sequence>
<dbReference type="Proteomes" id="UP000077628">
    <property type="component" value="Unassembled WGS sequence"/>
</dbReference>
<dbReference type="InterPro" id="IPR000683">
    <property type="entry name" value="Gfo/Idh/MocA-like_OxRdtase_N"/>
</dbReference>
<organism evidence="3 4">
    <name type="scientific">Methylomonas koyamae</name>
    <dbReference type="NCBI Taxonomy" id="702114"/>
    <lineage>
        <taxon>Bacteria</taxon>
        <taxon>Pseudomonadati</taxon>
        <taxon>Pseudomonadota</taxon>
        <taxon>Gammaproteobacteria</taxon>
        <taxon>Methylococcales</taxon>
        <taxon>Methylococcaceae</taxon>
        <taxon>Methylomonas</taxon>
    </lineage>
</organism>
<evidence type="ECO:0000259" key="2">
    <source>
        <dbReference type="Pfam" id="PF02894"/>
    </source>
</evidence>
<dbReference type="AlphaFoldDB" id="A0A177NBL7"/>
<dbReference type="RefSeq" id="WP_064030666.1">
    <property type="nucleotide sequence ID" value="NZ_LUUK01000194.1"/>
</dbReference>
<dbReference type="SUPFAM" id="SSF51735">
    <property type="entry name" value="NAD(P)-binding Rossmann-fold domains"/>
    <property type="match status" value="1"/>
</dbReference>
<name>A0A177NBL7_9GAMM</name>
<accession>A0A177NBL7</accession>
<evidence type="ECO:0000313" key="4">
    <source>
        <dbReference type="Proteomes" id="UP000077628"/>
    </source>
</evidence>
<dbReference type="GO" id="GO:0000166">
    <property type="term" value="F:nucleotide binding"/>
    <property type="evidence" value="ECO:0007669"/>
    <property type="project" value="InterPro"/>
</dbReference>
<dbReference type="Gene3D" id="3.30.360.10">
    <property type="entry name" value="Dihydrodipicolinate Reductase, domain 2"/>
    <property type="match status" value="1"/>
</dbReference>
<dbReference type="STRING" id="702114.A1355_10855"/>
<reference evidence="4" key="1">
    <citation type="submission" date="2016-03" db="EMBL/GenBank/DDBJ databases">
        <authorList>
            <person name="Heylen K."/>
            <person name="De Vos P."/>
            <person name="Vekeman B."/>
        </authorList>
    </citation>
    <scope>NUCLEOTIDE SEQUENCE [LARGE SCALE GENOMIC DNA]</scope>
    <source>
        <strain evidence="4">R-45383</strain>
    </source>
</reference>
<dbReference type="Pfam" id="PF01408">
    <property type="entry name" value="GFO_IDH_MocA"/>
    <property type="match status" value="1"/>
</dbReference>
<dbReference type="SUPFAM" id="SSF55347">
    <property type="entry name" value="Glyceraldehyde-3-phosphate dehydrogenase-like, C-terminal domain"/>
    <property type="match status" value="1"/>
</dbReference>
<dbReference type="InterPro" id="IPR004104">
    <property type="entry name" value="Gfo/Idh/MocA-like_OxRdtase_C"/>
</dbReference>
<feature type="domain" description="Gfo/Idh/MocA-like oxidoreductase C-terminal" evidence="2">
    <location>
        <begin position="141"/>
        <end position="342"/>
    </location>
</feature>
<feature type="domain" description="Gfo/Idh/MocA-like oxidoreductase N-terminal" evidence="1">
    <location>
        <begin position="5"/>
        <end position="124"/>
    </location>
</feature>
<comment type="caution">
    <text evidence="3">The sequence shown here is derived from an EMBL/GenBank/DDBJ whole genome shotgun (WGS) entry which is preliminary data.</text>
</comment>
<proteinExistence type="predicted"/>
<gene>
    <name evidence="3" type="ORF">A1355_10855</name>
</gene>
<evidence type="ECO:0000259" key="1">
    <source>
        <dbReference type="Pfam" id="PF01408"/>
    </source>
</evidence>
<dbReference type="Gene3D" id="3.40.50.720">
    <property type="entry name" value="NAD(P)-binding Rossmann-like Domain"/>
    <property type="match status" value="1"/>
</dbReference>
<keyword evidence="4" id="KW-1185">Reference proteome</keyword>
<dbReference type="OrthoDB" id="9801953at2"/>
<protein>
    <submittedName>
        <fullName evidence="3">Oxidoreductase</fullName>
    </submittedName>
</protein>
<dbReference type="PANTHER" id="PTHR43249">
    <property type="entry name" value="UDP-N-ACETYL-2-AMINO-2-DEOXY-D-GLUCURONATE OXIDASE"/>
    <property type="match status" value="1"/>
</dbReference>
<evidence type="ECO:0000313" key="3">
    <source>
        <dbReference type="EMBL" id="OAI15231.1"/>
    </source>
</evidence>
<dbReference type="InterPro" id="IPR052515">
    <property type="entry name" value="Gfo/Idh/MocA_Oxidoreductase"/>
</dbReference>
<dbReference type="Pfam" id="PF02894">
    <property type="entry name" value="GFO_IDH_MocA_C"/>
    <property type="match status" value="1"/>
</dbReference>
<dbReference type="EMBL" id="LUUK01000194">
    <property type="protein sequence ID" value="OAI15231.1"/>
    <property type="molecule type" value="Genomic_DNA"/>
</dbReference>
<dbReference type="PANTHER" id="PTHR43249:SF1">
    <property type="entry name" value="D-GLUCOSIDE 3-DEHYDROGENASE"/>
    <property type="match status" value="1"/>
</dbReference>
<dbReference type="InterPro" id="IPR036291">
    <property type="entry name" value="NAD(P)-bd_dom_sf"/>
</dbReference>